<dbReference type="UniPathway" id="UPA00064">
    <property type="reaction ID" value="UER00091"/>
</dbReference>
<keyword evidence="9" id="KW-0460">Magnesium</keyword>
<reference evidence="14 15" key="1">
    <citation type="submission" date="2018-08" db="EMBL/GenBank/DDBJ databases">
        <title>A genome reference for cultivated species of the human gut microbiota.</title>
        <authorList>
            <person name="Zou Y."/>
            <person name="Xue W."/>
            <person name="Luo G."/>
        </authorList>
    </citation>
    <scope>NUCLEOTIDE SEQUENCE [LARGE SCALE GENOMIC DNA]</scope>
    <source>
        <strain evidence="14 15">OF01-2LB</strain>
    </source>
</reference>
<keyword evidence="7 14" id="KW-0808">Transferase</keyword>
<dbReference type="GO" id="GO:0009228">
    <property type="term" value="P:thiamine biosynthetic process"/>
    <property type="evidence" value="ECO:0007669"/>
    <property type="project" value="UniProtKB-KW"/>
</dbReference>
<dbReference type="GO" id="GO:0008661">
    <property type="term" value="F:1-deoxy-D-xylulose-5-phosphate synthase activity"/>
    <property type="evidence" value="ECO:0007669"/>
    <property type="project" value="UniProtKB-EC"/>
</dbReference>
<dbReference type="NCBIfam" id="NF008968">
    <property type="entry name" value="PRK12315.1"/>
    <property type="match status" value="1"/>
</dbReference>
<evidence type="ECO:0000256" key="1">
    <source>
        <dbReference type="ARBA" id="ARBA00001946"/>
    </source>
</evidence>
<dbReference type="NCBIfam" id="NF003933">
    <property type="entry name" value="PRK05444.2-2"/>
    <property type="match status" value="1"/>
</dbReference>
<evidence type="ECO:0000256" key="5">
    <source>
        <dbReference type="ARBA" id="ARBA00011738"/>
    </source>
</evidence>
<dbReference type="SMART" id="SM00861">
    <property type="entry name" value="Transket_pyr"/>
    <property type="match status" value="1"/>
</dbReference>
<dbReference type="RefSeq" id="WP_117442056.1">
    <property type="nucleotide sequence ID" value="NZ_JAJFEN010000015.1"/>
</dbReference>
<evidence type="ECO:0000256" key="2">
    <source>
        <dbReference type="ARBA" id="ARBA00001964"/>
    </source>
</evidence>
<evidence type="ECO:0000256" key="7">
    <source>
        <dbReference type="ARBA" id="ARBA00022679"/>
    </source>
</evidence>
<evidence type="ECO:0000256" key="9">
    <source>
        <dbReference type="ARBA" id="ARBA00022842"/>
    </source>
</evidence>
<sequence>MYLENIKGPQDVKNLRKEELQVLANEMRTALLQKLSRHGGHIGPNLGMVEATIALHYVFDSPMDKMVFDVSHQSYCHKLLTGRSRAFLQEEYYDEVSGYTNPQESEHDFFTIGHTSTSVSLAAGLAKARDLHKEQYNVIAVIGDGSLSGGEALEGLNFAHELQGNLIILVNDNAMSIAENHGGLYENLKLLRETRGTASCNLFKAMGLAYVFVEDGNDLEQLISAFLQVKDSAQPVVVHICTQKGKGYALAEQHKEDWHWNMPFHLEDGTPLYTEQGEDYGDLTARFLLKEMQRDPSVVAITSGTPAVFGFHEERRKQAGKQFVDVGIAEEHAVALASGIAANRGKPVYGVYSSFLQRTYDQLSQDLCINNNPALLLIFAASVYGMNDVTHLGIFDIAMLSNIPNLVYLAPTCKEEYEAMLAWGLHQKQYPVAVRVPGIAVTSGNDMPIAASYDQLNSYQVTQDGDTVAILALGSFYEKGKQLADALQREGVNATLINPRFITGVDRELLEKLKQKHSVVVTLEDGILDGGFGEKIARFYGNSDIKVLNYGLQKAFIDRYDVDEILKENRLQSDLMLEDIQHCLTERITA</sequence>
<comment type="cofactor">
    <cofactor evidence="2">
        <name>thiamine diphosphate</name>
        <dbReference type="ChEBI" id="CHEBI:58937"/>
    </cofactor>
</comment>
<dbReference type="GO" id="GO:0046872">
    <property type="term" value="F:metal ion binding"/>
    <property type="evidence" value="ECO:0007669"/>
    <property type="project" value="UniProtKB-KW"/>
</dbReference>
<dbReference type="SUPFAM" id="SSF52922">
    <property type="entry name" value="TK C-terminal domain-like"/>
    <property type="match status" value="1"/>
</dbReference>
<dbReference type="SUPFAM" id="SSF52518">
    <property type="entry name" value="Thiamin diphosphate-binding fold (THDP-binding)"/>
    <property type="match status" value="2"/>
</dbReference>
<dbReference type="Pfam" id="PF13292">
    <property type="entry name" value="DXP_synthase_N"/>
    <property type="match status" value="2"/>
</dbReference>
<dbReference type="Pfam" id="PF02779">
    <property type="entry name" value="Transket_pyr"/>
    <property type="match status" value="1"/>
</dbReference>
<evidence type="ECO:0000313" key="14">
    <source>
        <dbReference type="EMBL" id="RGC18095.1"/>
    </source>
</evidence>
<keyword evidence="12" id="KW-0414">Isoprene biosynthesis</keyword>
<protein>
    <recommendedName>
        <fullName evidence="6">1-deoxy-D-xylulose-5-phosphate synthase</fullName>
        <ecNumber evidence="6">2.2.1.7</ecNumber>
    </recommendedName>
</protein>
<dbReference type="Proteomes" id="UP000260025">
    <property type="component" value="Unassembled WGS sequence"/>
</dbReference>
<dbReference type="Gene3D" id="3.40.50.920">
    <property type="match status" value="1"/>
</dbReference>
<dbReference type="Pfam" id="PF02780">
    <property type="entry name" value="Transketolase_C"/>
    <property type="match status" value="1"/>
</dbReference>
<dbReference type="InterPro" id="IPR029061">
    <property type="entry name" value="THDP-binding"/>
</dbReference>
<evidence type="ECO:0000256" key="4">
    <source>
        <dbReference type="ARBA" id="ARBA00011081"/>
    </source>
</evidence>
<dbReference type="Gene3D" id="3.40.50.970">
    <property type="match status" value="2"/>
</dbReference>
<keyword evidence="8" id="KW-0479">Metal-binding</keyword>
<dbReference type="CDD" id="cd02007">
    <property type="entry name" value="TPP_DXS"/>
    <property type="match status" value="1"/>
</dbReference>
<comment type="pathway">
    <text evidence="3">Metabolic intermediate biosynthesis; 1-deoxy-D-xylulose 5-phosphate biosynthesis; 1-deoxy-D-xylulose 5-phosphate from D-glyceraldehyde 3-phosphate and pyruvate: step 1/1.</text>
</comment>
<dbReference type="CDD" id="cd07033">
    <property type="entry name" value="TPP_PYR_DXS_TK_like"/>
    <property type="match status" value="1"/>
</dbReference>
<dbReference type="GO" id="GO:0005829">
    <property type="term" value="C:cytosol"/>
    <property type="evidence" value="ECO:0007669"/>
    <property type="project" value="TreeGrafter"/>
</dbReference>
<evidence type="ECO:0000259" key="13">
    <source>
        <dbReference type="SMART" id="SM00861"/>
    </source>
</evidence>
<dbReference type="GO" id="GO:0019288">
    <property type="term" value="P:isopentenyl diphosphate biosynthetic process, methylerythritol 4-phosphate pathway"/>
    <property type="evidence" value="ECO:0007669"/>
    <property type="project" value="TreeGrafter"/>
</dbReference>
<evidence type="ECO:0000256" key="10">
    <source>
        <dbReference type="ARBA" id="ARBA00022977"/>
    </source>
</evidence>
<evidence type="ECO:0000256" key="11">
    <source>
        <dbReference type="ARBA" id="ARBA00023052"/>
    </source>
</evidence>
<keyword evidence="11" id="KW-0786">Thiamine pyrophosphate</keyword>
<dbReference type="EMBL" id="QVEV01000003">
    <property type="protein sequence ID" value="RGC18095.1"/>
    <property type="molecule type" value="Genomic_DNA"/>
</dbReference>
<evidence type="ECO:0000256" key="3">
    <source>
        <dbReference type="ARBA" id="ARBA00004980"/>
    </source>
</evidence>
<organism evidence="14 15">
    <name type="scientific">Clostridium innocuum</name>
    <dbReference type="NCBI Taxonomy" id="1522"/>
    <lineage>
        <taxon>Bacteria</taxon>
        <taxon>Bacillati</taxon>
        <taxon>Bacillota</taxon>
        <taxon>Clostridia</taxon>
        <taxon>Eubacteriales</taxon>
        <taxon>Clostridiaceae</taxon>
        <taxon>Clostridium</taxon>
    </lineage>
</organism>
<evidence type="ECO:0000256" key="12">
    <source>
        <dbReference type="ARBA" id="ARBA00023229"/>
    </source>
</evidence>
<dbReference type="InterPro" id="IPR049557">
    <property type="entry name" value="Transketolase_CS"/>
</dbReference>
<dbReference type="FunFam" id="3.40.50.970:FF:000010">
    <property type="entry name" value="1-deoxy-D-xylulose-5-phosphate synthase"/>
    <property type="match status" value="1"/>
</dbReference>
<keyword evidence="10" id="KW-0784">Thiamine biosynthesis</keyword>
<comment type="caution">
    <text evidence="14">The sequence shown here is derived from an EMBL/GenBank/DDBJ whole genome shotgun (WGS) entry which is preliminary data.</text>
</comment>
<evidence type="ECO:0000256" key="8">
    <source>
        <dbReference type="ARBA" id="ARBA00022723"/>
    </source>
</evidence>
<comment type="subunit">
    <text evidence="5">Homodimer.</text>
</comment>
<comment type="cofactor">
    <cofactor evidence="1">
        <name>Mg(2+)</name>
        <dbReference type="ChEBI" id="CHEBI:18420"/>
    </cofactor>
</comment>
<dbReference type="AlphaFoldDB" id="A0A3E2W248"/>
<dbReference type="EC" id="2.2.1.7" evidence="6"/>
<name>A0A3E2W248_CLOIN</name>
<feature type="domain" description="Transketolase-like pyrimidine-binding" evidence="13">
    <location>
        <begin position="278"/>
        <end position="443"/>
    </location>
</feature>
<dbReference type="PANTHER" id="PTHR43322:SF1">
    <property type="entry name" value="1-DEOXY-D-XYLULOSE-5-PHOSPHATE SYNTHASE"/>
    <property type="match status" value="1"/>
</dbReference>
<dbReference type="InterPro" id="IPR005477">
    <property type="entry name" value="Dxylulose-5-P_synthase"/>
</dbReference>
<proteinExistence type="inferred from homology"/>
<dbReference type="InterPro" id="IPR005475">
    <property type="entry name" value="Transketolase-like_Pyr-bd"/>
</dbReference>
<dbReference type="PANTHER" id="PTHR43322">
    <property type="entry name" value="1-D-DEOXYXYLULOSE 5-PHOSPHATE SYNTHASE-RELATED"/>
    <property type="match status" value="1"/>
</dbReference>
<dbReference type="PROSITE" id="PS00801">
    <property type="entry name" value="TRANSKETOLASE_1"/>
    <property type="match status" value="1"/>
</dbReference>
<dbReference type="OrthoDB" id="9803371at2"/>
<dbReference type="InterPro" id="IPR009014">
    <property type="entry name" value="Transketo_C/PFOR_II"/>
</dbReference>
<dbReference type="InterPro" id="IPR033248">
    <property type="entry name" value="Transketolase_C"/>
</dbReference>
<gene>
    <name evidence="14" type="ORF">DXA38_03830</name>
</gene>
<evidence type="ECO:0000313" key="15">
    <source>
        <dbReference type="Proteomes" id="UP000260025"/>
    </source>
</evidence>
<dbReference type="GO" id="GO:0016114">
    <property type="term" value="P:terpenoid biosynthetic process"/>
    <property type="evidence" value="ECO:0007669"/>
    <property type="project" value="InterPro"/>
</dbReference>
<comment type="similarity">
    <text evidence="4">Belongs to the transketolase family. DXPS subfamily.</text>
</comment>
<accession>A0A3E2W248</accession>
<evidence type="ECO:0000256" key="6">
    <source>
        <dbReference type="ARBA" id="ARBA00013150"/>
    </source>
</evidence>